<proteinExistence type="predicted"/>
<dbReference type="InterPro" id="IPR029481">
    <property type="entry name" value="ABC_trans_N"/>
</dbReference>
<reference evidence="3 4" key="1">
    <citation type="submission" date="2017-09" db="EMBL/GenBank/DDBJ databases">
        <authorList>
            <consortium name="International Durum Wheat Genome Sequencing Consortium (IDWGSC)"/>
            <person name="Milanesi L."/>
        </authorList>
    </citation>
    <scope>NUCLEOTIDE SEQUENCE [LARGE SCALE GENOMIC DNA]</scope>
    <source>
        <strain evidence="4">cv. Svevo</strain>
    </source>
</reference>
<dbReference type="InterPro" id="IPR027417">
    <property type="entry name" value="P-loop_NTPase"/>
</dbReference>
<dbReference type="EMBL" id="LT934115">
    <property type="protein sequence ID" value="VAH58204.1"/>
    <property type="molecule type" value="Genomic_DNA"/>
</dbReference>
<dbReference type="AlphaFoldDB" id="A0A9R0RDS5"/>
<dbReference type="GO" id="GO:0005524">
    <property type="term" value="F:ATP binding"/>
    <property type="evidence" value="ECO:0007669"/>
    <property type="project" value="InterPro"/>
</dbReference>
<dbReference type="Pfam" id="PF00005">
    <property type="entry name" value="ABC_tran"/>
    <property type="match status" value="1"/>
</dbReference>
<dbReference type="Pfam" id="PF14510">
    <property type="entry name" value="ABC_trans_N"/>
    <property type="match status" value="1"/>
</dbReference>
<protein>
    <recommendedName>
        <fullName evidence="5">ABC transporter domain-containing protein</fullName>
    </recommendedName>
</protein>
<dbReference type="InterPro" id="IPR003439">
    <property type="entry name" value="ABC_transporter-like_ATP-bd"/>
</dbReference>
<accession>A0A9R0RDS5</accession>
<dbReference type="Proteomes" id="UP000324705">
    <property type="component" value="Chromosome 3A"/>
</dbReference>
<dbReference type="Gene3D" id="3.40.50.300">
    <property type="entry name" value="P-loop containing nucleotide triphosphate hydrolases"/>
    <property type="match status" value="1"/>
</dbReference>
<dbReference type="Gramene" id="TRITD3Av1G041800.1">
    <property type="protein sequence ID" value="TRITD3Av1G041800.1"/>
    <property type="gene ID" value="TRITD3Av1G041800"/>
</dbReference>
<gene>
    <name evidence="3" type="ORF">TRITD_3Av1G041800</name>
</gene>
<feature type="domain" description="Pleiotropic ABC efflux transporter N-terminal" evidence="2">
    <location>
        <begin position="89"/>
        <end position="139"/>
    </location>
</feature>
<evidence type="ECO:0000259" key="2">
    <source>
        <dbReference type="Pfam" id="PF14510"/>
    </source>
</evidence>
<evidence type="ECO:0000259" key="1">
    <source>
        <dbReference type="Pfam" id="PF00005"/>
    </source>
</evidence>
<feature type="domain" description="ABC transporter" evidence="1">
    <location>
        <begin position="164"/>
        <end position="244"/>
    </location>
</feature>
<sequence length="258" mass="28401">MWAAEAPFSRSGSWREAEDEQEALRWAALQRLPTVARARRGLLRSPAVAPGASGAGGPVEGDDALCEVDVTGLSSGDRTALVDRLLADSGDAEQFFRRIRARFDAVHIEFPKIEVRYEDLTVDAYVHVGSRALPTIPNFICNMTEAFLRHLRIYRGGRMKLPILDNINGIIRPSRMTLLLGPPSSGKTTLLLALAGRLGPGLKMSGSITYNGHHLNEFVPQRTSAYVSQQDWHASEMTVRETLEFAGRCQGVGIKYAR</sequence>
<dbReference type="PANTHER" id="PTHR48040:SF12">
    <property type="entry name" value="ABC TRANSPORTER G FAMILY MEMBER 32-LIKE ISOFORM X1"/>
    <property type="match status" value="1"/>
</dbReference>
<organism evidence="3 4">
    <name type="scientific">Triticum turgidum subsp. durum</name>
    <name type="common">Durum wheat</name>
    <name type="synonym">Triticum durum</name>
    <dbReference type="NCBI Taxonomy" id="4567"/>
    <lineage>
        <taxon>Eukaryota</taxon>
        <taxon>Viridiplantae</taxon>
        <taxon>Streptophyta</taxon>
        <taxon>Embryophyta</taxon>
        <taxon>Tracheophyta</taxon>
        <taxon>Spermatophyta</taxon>
        <taxon>Magnoliopsida</taxon>
        <taxon>Liliopsida</taxon>
        <taxon>Poales</taxon>
        <taxon>Poaceae</taxon>
        <taxon>BOP clade</taxon>
        <taxon>Pooideae</taxon>
        <taxon>Triticodae</taxon>
        <taxon>Triticeae</taxon>
        <taxon>Triticinae</taxon>
        <taxon>Triticum</taxon>
    </lineage>
</organism>
<name>A0A9R0RDS5_TRITD</name>
<evidence type="ECO:0000313" key="4">
    <source>
        <dbReference type="Proteomes" id="UP000324705"/>
    </source>
</evidence>
<dbReference type="SUPFAM" id="SSF52540">
    <property type="entry name" value="P-loop containing nucleoside triphosphate hydrolases"/>
    <property type="match status" value="1"/>
</dbReference>
<dbReference type="GO" id="GO:0016887">
    <property type="term" value="F:ATP hydrolysis activity"/>
    <property type="evidence" value="ECO:0007669"/>
    <property type="project" value="InterPro"/>
</dbReference>
<evidence type="ECO:0008006" key="5">
    <source>
        <dbReference type="Google" id="ProtNLM"/>
    </source>
</evidence>
<dbReference type="PANTHER" id="PTHR48040">
    <property type="entry name" value="PLEIOTROPIC DRUG RESISTANCE PROTEIN 1-LIKE ISOFORM X1"/>
    <property type="match status" value="1"/>
</dbReference>
<evidence type="ECO:0000313" key="3">
    <source>
        <dbReference type="EMBL" id="VAH58204.1"/>
    </source>
</evidence>
<keyword evidence="4" id="KW-1185">Reference proteome</keyword>